<comment type="caution">
    <text evidence="1">The sequence shown here is derived from an EMBL/GenBank/DDBJ whole genome shotgun (WGS) entry which is preliminary data.</text>
</comment>
<dbReference type="EMBL" id="BLKW01000004">
    <property type="protein sequence ID" value="GFG76184.1"/>
    <property type="molecule type" value="Genomic_DNA"/>
</dbReference>
<evidence type="ECO:0008006" key="3">
    <source>
        <dbReference type="Google" id="ProtNLM"/>
    </source>
</evidence>
<dbReference type="RefSeq" id="WP_163759323.1">
    <property type="nucleotide sequence ID" value="NZ_BLKW01000004.1"/>
</dbReference>
<name>A0A7I9Y2C9_9MYCO</name>
<protein>
    <recommendedName>
        <fullName evidence="3">PE-PGRS family protein</fullName>
    </recommendedName>
</protein>
<evidence type="ECO:0000313" key="1">
    <source>
        <dbReference type="EMBL" id="GFG76184.1"/>
    </source>
</evidence>
<keyword evidence="2" id="KW-1185">Reference proteome</keyword>
<organism evidence="1 2">
    <name type="scientific">Mycobacterium botniense</name>
    <dbReference type="NCBI Taxonomy" id="84962"/>
    <lineage>
        <taxon>Bacteria</taxon>
        <taxon>Bacillati</taxon>
        <taxon>Actinomycetota</taxon>
        <taxon>Actinomycetes</taxon>
        <taxon>Mycobacteriales</taxon>
        <taxon>Mycobacteriaceae</taxon>
        <taxon>Mycobacterium</taxon>
    </lineage>
</organism>
<evidence type="ECO:0000313" key="2">
    <source>
        <dbReference type="Proteomes" id="UP000465361"/>
    </source>
</evidence>
<dbReference type="AlphaFoldDB" id="A0A7I9Y2C9"/>
<proteinExistence type="predicted"/>
<dbReference type="Proteomes" id="UP000465361">
    <property type="component" value="Unassembled WGS sequence"/>
</dbReference>
<reference evidence="1 2" key="1">
    <citation type="journal article" date="2019" name="Emerg. Microbes Infect.">
        <title>Comprehensive subspecies identification of 175 nontuberculous mycobacteria species based on 7547 genomic profiles.</title>
        <authorList>
            <person name="Matsumoto Y."/>
            <person name="Kinjo T."/>
            <person name="Motooka D."/>
            <person name="Nabeya D."/>
            <person name="Jung N."/>
            <person name="Uechi K."/>
            <person name="Horii T."/>
            <person name="Iida T."/>
            <person name="Fujita J."/>
            <person name="Nakamura S."/>
        </authorList>
    </citation>
    <scope>NUCLEOTIDE SEQUENCE [LARGE SCALE GENOMIC DNA]</scope>
    <source>
        <strain evidence="1 2">JCM 17322</strain>
    </source>
</reference>
<gene>
    <name evidence="1" type="ORF">MBOT_35490</name>
</gene>
<sequence length="399" mass="39903">MELALRPYVTAGVGVAAAGLIAVTPVAGPSLELQQRAVQLTSAAADVLGGASAADLGTFTNPITEWLDVFSTTADNLQKLADIVLADPFPIMSQILSNQLGYADTLAGGLESASSGLAAFADGLPAVLQTALGDIASGQILTGVGDIWNYAVSFGKGGLLIPINDLFTATESVAEGMAGNADKFVDALFTGNPTISDLIPELAGTTSPLGLSLASVIFPVHAGLAESATLAQDIVTAMQDGQYLTALSDIVNAPAYVTDAILNGTTATFGPSELIGVLGFPGSGLLTSTTLPSPLPFGSGLFPALEKDGTIFALLWARLALAHAIEPAHSAAASASDLTGAAGSSGLPDLSTMLSSATADLSAALNLGDLSAIFDPAGMSSMLSGFAADIPTMLLGLIP</sequence>
<accession>A0A7I9Y2C9</accession>